<protein>
    <submittedName>
        <fullName evidence="3">Uncharacterized protein</fullName>
    </submittedName>
</protein>
<keyword evidence="2" id="KW-1185">Reference proteome</keyword>
<evidence type="ECO:0000256" key="1">
    <source>
        <dbReference type="SAM" id="MobiDB-lite"/>
    </source>
</evidence>
<evidence type="ECO:0000313" key="3">
    <source>
        <dbReference type="WBParaSite" id="L893_g25484.t1"/>
    </source>
</evidence>
<accession>A0A1I7ZE47</accession>
<dbReference type="Proteomes" id="UP000095287">
    <property type="component" value="Unplaced"/>
</dbReference>
<proteinExistence type="predicted"/>
<feature type="region of interest" description="Disordered" evidence="1">
    <location>
        <begin position="128"/>
        <end position="164"/>
    </location>
</feature>
<name>A0A1I7ZE47_9BILA</name>
<dbReference type="AlphaFoldDB" id="A0A1I7ZE47"/>
<dbReference type="WBParaSite" id="L893_g25484.t1">
    <property type="protein sequence ID" value="L893_g25484.t1"/>
    <property type="gene ID" value="L893_g25484"/>
</dbReference>
<evidence type="ECO:0000313" key="2">
    <source>
        <dbReference type="Proteomes" id="UP000095287"/>
    </source>
</evidence>
<feature type="region of interest" description="Disordered" evidence="1">
    <location>
        <begin position="93"/>
        <end position="115"/>
    </location>
</feature>
<reference evidence="3" key="1">
    <citation type="submission" date="2016-11" db="UniProtKB">
        <authorList>
            <consortium name="WormBaseParasite"/>
        </authorList>
    </citation>
    <scope>IDENTIFICATION</scope>
</reference>
<sequence length="164" mass="18271">MSSYSTLFEDIVDGDAQLVASSFLPLLSKNGSLLARCMRAVASPEPKLEDARRIQEAGWIYASFALEGLDDGVEEVMTEEFMDQCALLASLAEGPQPSVESKDQPQKSVKKNQKTKLKFKLKNGRVKKKRQGVKKVNGIKEVSNPTETELKKVQPLPKFRLVHH</sequence>
<organism evidence="2 3">
    <name type="scientific">Steinernema glaseri</name>
    <dbReference type="NCBI Taxonomy" id="37863"/>
    <lineage>
        <taxon>Eukaryota</taxon>
        <taxon>Metazoa</taxon>
        <taxon>Ecdysozoa</taxon>
        <taxon>Nematoda</taxon>
        <taxon>Chromadorea</taxon>
        <taxon>Rhabditida</taxon>
        <taxon>Tylenchina</taxon>
        <taxon>Panagrolaimomorpha</taxon>
        <taxon>Strongyloidoidea</taxon>
        <taxon>Steinernematidae</taxon>
        <taxon>Steinernema</taxon>
    </lineage>
</organism>